<evidence type="ECO:0000313" key="1">
    <source>
        <dbReference type="EMBL" id="MTK22253.1"/>
    </source>
</evidence>
<dbReference type="AlphaFoldDB" id="A0A9X4XF56"/>
<protein>
    <submittedName>
        <fullName evidence="1">Uncharacterized protein</fullName>
    </submittedName>
</protein>
<name>A0A9X4XF56_9FIRM</name>
<dbReference type="Proteomes" id="UP000487649">
    <property type="component" value="Unassembled WGS sequence"/>
</dbReference>
<organism evidence="1 2">
    <name type="scientific">Turicibacter sanguinis</name>
    <dbReference type="NCBI Taxonomy" id="154288"/>
    <lineage>
        <taxon>Bacteria</taxon>
        <taxon>Bacillati</taxon>
        <taxon>Bacillota</taxon>
        <taxon>Erysipelotrichia</taxon>
        <taxon>Erysipelotrichales</taxon>
        <taxon>Turicibacteraceae</taxon>
        <taxon>Turicibacter</taxon>
    </lineage>
</organism>
<dbReference type="EMBL" id="WMQE01000033">
    <property type="protein sequence ID" value="MTK22253.1"/>
    <property type="molecule type" value="Genomic_DNA"/>
</dbReference>
<proteinExistence type="predicted"/>
<sequence>MGERKQQAALLVDTIYKLCTEFGFVLEPFTLDSGLTVISIYDVKENKRLFMMKKEEE</sequence>
<gene>
    <name evidence="1" type="ORF">GMA92_12615</name>
</gene>
<accession>A0A9X4XF56</accession>
<reference evidence="1 2" key="1">
    <citation type="journal article" date="2019" name="Nat. Med.">
        <title>A library of human gut bacterial isolates paired with longitudinal multiomics data enables mechanistic microbiome research.</title>
        <authorList>
            <person name="Poyet M."/>
            <person name="Groussin M."/>
            <person name="Gibbons S.M."/>
            <person name="Avila-Pacheco J."/>
            <person name="Jiang X."/>
            <person name="Kearney S.M."/>
            <person name="Perrotta A.R."/>
            <person name="Berdy B."/>
            <person name="Zhao S."/>
            <person name="Lieberman T.D."/>
            <person name="Swanson P.K."/>
            <person name="Smith M."/>
            <person name="Roesemann S."/>
            <person name="Alexander J.E."/>
            <person name="Rich S.A."/>
            <person name="Livny J."/>
            <person name="Vlamakis H."/>
            <person name="Clish C."/>
            <person name="Bullock K."/>
            <person name="Deik A."/>
            <person name="Scott J."/>
            <person name="Pierce K.A."/>
            <person name="Xavier R.J."/>
            <person name="Alm E.J."/>
        </authorList>
    </citation>
    <scope>NUCLEOTIDE SEQUENCE [LARGE SCALE GENOMIC DNA]</scope>
    <source>
        <strain evidence="1 2">BIOML-A198</strain>
    </source>
</reference>
<comment type="caution">
    <text evidence="1">The sequence shown here is derived from an EMBL/GenBank/DDBJ whole genome shotgun (WGS) entry which is preliminary data.</text>
</comment>
<evidence type="ECO:0000313" key="2">
    <source>
        <dbReference type="Proteomes" id="UP000487649"/>
    </source>
</evidence>